<dbReference type="KEGG" id="mno:Mnod_4257"/>
<evidence type="ECO:0000313" key="2">
    <source>
        <dbReference type="Proteomes" id="UP000008207"/>
    </source>
</evidence>
<accession>B8IA70</accession>
<proteinExistence type="predicted"/>
<dbReference type="HOGENOM" id="CLU_2789160_0_0_5"/>
<evidence type="ECO:0000313" key="1">
    <source>
        <dbReference type="EMBL" id="ACL59133.1"/>
    </source>
</evidence>
<dbReference type="AlphaFoldDB" id="B8IA70"/>
<protein>
    <recommendedName>
        <fullName evidence="3">Transposase</fullName>
    </recommendedName>
</protein>
<dbReference type="EMBL" id="CP001349">
    <property type="protein sequence ID" value="ACL59133.1"/>
    <property type="molecule type" value="Genomic_DNA"/>
</dbReference>
<dbReference type="Proteomes" id="UP000008207">
    <property type="component" value="Chromosome"/>
</dbReference>
<name>B8IA70_METNO</name>
<evidence type="ECO:0008006" key="3">
    <source>
        <dbReference type="Google" id="ProtNLM"/>
    </source>
</evidence>
<organism evidence="1 2">
    <name type="scientific">Methylobacterium nodulans (strain LMG 21967 / CNCM I-2342 / ORS 2060)</name>
    <dbReference type="NCBI Taxonomy" id="460265"/>
    <lineage>
        <taxon>Bacteria</taxon>
        <taxon>Pseudomonadati</taxon>
        <taxon>Pseudomonadota</taxon>
        <taxon>Alphaproteobacteria</taxon>
        <taxon>Hyphomicrobiales</taxon>
        <taxon>Methylobacteriaceae</taxon>
        <taxon>Methylobacterium</taxon>
    </lineage>
</organism>
<sequence length="68" mass="7786">MILNALALKLRRQARSDFKGRRLEASLIVQALSRHICWVPYAALMRMGPASRGRAHFRRRRALTSSVP</sequence>
<gene>
    <name evidence="1" type="ordered locus">Mnod_4257</name>
</gene>
<reference evidence="1 2" key="1">
    <citation type="submission" date="2009-01" db="EMBL/GenBank/DDBJ databases">
        <title>Complete sequence of chromosome of Methylobacterium nodulans ORS 2060.</title>
        <authorList>
            <consortium name="US DOE Joint Genome Institute"/>
            <person name="Lucas S."/>
            <person name="Copeland A."/>
            <person name="Lapidus A."/>
            <person name="Glavina del Rio T."/>
            <person name="Dalin E."/>
            <person name="Tice H."/>
            <person name="Bruce D."/>
            <person name="Goodwin L."/>
            <person name="Pitluck S."/>
            <person name="Sims D."/>
            <person name="Brettin T."/>
            <person name="Detter J.C."/>
            <person name="Han C."/>
            <person name="Larimer F."/>
            <person name="Land M."/>
            <person name="Hauser L."/>
            <person name="Kyrpides N."/>
            <person name="Ivanova N."/>
            <person name="Marx C.J."/>
            <person name="Richardson P."/>
        </authorList>
    </citation>
    <scope>NUCLEOTIDE SEQUENCE [LARGE SCALE GENOMIC DNA]</scope>
    <source>
        <strain evidence="2">LMG 21967 / CNCM I-2342 / ORS 2060</strain>
    </source>
</reference>
<keyword evidence="2" id="KW-1185">Reference proteome</keyword>